<feature type="transmembrane region" description="Helical" evidence="1">
    <location>
        <begin position="243"/>
        <end position="264"/>
    </location>
</feature>
<dbReference type="Pfam" id="PF20246">
    <property type="entry name" value="DUF6601"/>
    <property type="match status" value="1"/>
</dbReference>
<proteinExistence type="predicted"/>
<protein>
    <submittedName>
        <fullName evidence="2">Uncharacterized protein</fullName>
    </submittedName>
</protein>
<keyword evidence="1" id="KW-0472">Membrane</keyword>
<keyword evidence="1" id="KW-1133">Transmembrane helix</keyword>
<dbReference type="Proteomes" id="UP000800036">
    <property type="component" value="Unassembled WGS sequence"/>
</dbReference>
<dbReference type="PANTHER" id="PTHR34414">
    <property type="entry name" value="HET DOMAIN-CONTAINING PROTEIN-RELATED"/>
    <property type="match status" value="1"/>
</dbReference>
<evidence type="ECO:0000256" key="1">
    <source>
        <dbReference type="SAM" id="Phobius"/>
    </source>
</evidence>
<keyword evidence="3" id="KW-1185">Reference proteome</keyword>
<dbReference type="OrthoDB" id="5086500at2759"/>
<feature type="transmembrane region" description="Helical" evidence="1">
    <location>
        <begin position="284"/>
        <end position="309"/>
    </location>
</feature>
<dbReference type="AlphaFoldDB" id="A0A6A5V4C3"/>
<name>A0A6A5V4C3_9PLEO</name>
<evidence type="ECO:0000313" key="3">
    <source>
        <dbReference type="Proteomes" id="UP000800036"/>
    </source>
</evidence>
<organism evidence="2 3">
    <name type="scientific">Bimuria novae-zelandiae CBS 107.79</name>
    <dbReference type="NCBI Taxonomy" id="1447943"/>
    <lineage>
        <taxon>Eukaryota</taxon>
        <taxon>Fungi</taxon>
        <taxon>Dikarya</taxon>
        <taxon>Ascomycota</taxon>
        <taxon>Pezizomycotina</taxon>
        <taxon>Dothideomycetes</taxon>
        <taxon>Pleosporomycetidae</taxon>
        <taxon>Pleosporales</taxon>
        <taxon>Massarineae</taxon>
        <taxon>Didymosphaeriaceae</taxon>
        <taxon>Bimuria</taxon>
    </lineage>
</organism>
<gene>
    <name evidence="2" type="ORF">BU23DRAFT_590488</name>
</gene>
<dbReference type="InterPro" id="IPR046536">
    <property type="entry name" value="DUF6601"/>
</dbReference>
<dbReference type="EMBL" id="ML976691">
    <property type="protein sequence ID" value="KAF1971884.1"/>
    <property type="molecule type" value="Genomic_DNA"/>
</dbReference>
<dbReference type="PANTHER" id="PTHR34414:SF1">
    <property type="entry name" value="SUBTILISIN-LIKE SERINE PROTEASE"/>
    <property type="match status" value="1"/>
</dbReference>
<keyword evidence="1" id="KW-0812">Transmembrane</keyword>
<sequence length="341" mass="39230">MNHPTLPFKVRILKDNLASRSLPATPKIFASLPATTRSGQERDEIVVPHPSAKFLEHELSQKRINNVQDWLWICGRPMPPRPLHQQLVHSRNIIVSENIELHLVWHKDRIFLKPIPRYLLDPDFWALHLVVSDKDDERRREIVRCALGFLFSYTALIAYQSDFKIAQETGLLPSDIEWQSWQVFTSQLLEHHCYSSINPRYWYGELRLSRLNTAYVLGKGAIFRMYSRVGSHTTYDGLLHDNLAVLATILGYVVIVLTAMQVGFQIDRVRSNQSFLDMSFGFTVISIVAPIAAIALLCIFVVTMMIANWRATKKYEQKRFREMGVEAQGTKEMLTGGFDSD</sequence>
<reference evidence="2" key="1">
    <citation type="journal article" date="2020" name="Stud. Mycol.">
        <title>101 Dothideomycetes genomes: a test case for predicting lifestyles and emergence of pathogens.</title>
        <authorList>
            <person name="Haridas S."/>
            <person name="Albert R."/>
            <person name="Binder M."/>
            <person name="Bloem J."/>
            <person name="Labutti K."/>
            <person name="Salamov A."/>
            <person name="Andreopoulos B."/>
            <person name="Baker S."/>
            <person name="Barry K."/>
            <person name="Bills G."/>
            <person name="Bluhm B."/>
            <person name="Cannon C."/>
            <person name="Castanera R."/>
            <person name="Culley D."/>
            <person name="Daum C."/>
            <person name="Ezra D."/>
            <person name="Gonzalez J."/>
            <person name="Henrissat B."/>
            <person name="Kuo A."/>
            <person name="Liang C."/>
            <person name="Lipzen A."/>
            <person name="Lutzoni F."/>
            <person name="Magnuson J."/>
            <person name="Mondo S."/>
            <person name="Nolan M."/>
            <person name="Ohm R."/>
            <person name="Pangilinan J."/>
            <person name="Park H.-J."/>
            <person name="Ramirez L."/>
            <person name="Alfaro M."/>
            <person name="Sun H."/>
            <person name="Tritt A."/>
            <person name="Yoshinaga Y."/>
            <person name="Zwiers L.-H."/>
            <person name="Turgeon B."/>
            <person name="Goodwin S."/>
            <person name="Spatafora J."/>
            <person name="Crous P."/>
            <person name="Grigoriev I."/>
        </authorList>
    </citation>
    <scope>NUCLEOTIDE SEQUENCE</scope>
    <source>
        <strain evidence="2">CBS 107.79</strain>
    </source>
</reference>
<accession>A0A6A5V4C3</accession>
<evidence type="ECO:0000313" key="2">
    <source>
        <dbReference type="EMBL" id="KAF1971884.1"/>
    </source>
</evidence>